<evidence type="ECO:0000256" key="1">
    <source>
        <dbReference type="SAM" id="MobiDB-lite"/>
    </source>
</evidence>
<evidence type="ECO:0000313" key="3">
    <source>
        <dbReference type="Proteomes" id="UP000236546"/>
    </source>
</evidence>
<reference evidence="2 3" key="1">
    <citation type="submission" date="2017-02" db="EMBL/GenBank/DDBJ databases">
        <title>Genomes of Trichoderma spp. with biocontrol activity.</title>
        <authorList>
            <person name="Gardiner D."/>
            <person name="Kazan K."/>
            <person name="Vos C."/>
            <person name="Harvey P."/>
        </authorList>
    </citation>
    <scope>NUCLEOTIDE SEQUENCE [LARGE SCALE GENOMIC DNA]</scope>
    <source>
        <strain evidence="2 3">A5MH</strain>
    </source>
</reference>
<dbReference type="OrthoDB" id="5166329at2759"/>
<dbReference type="InterPro" id="IPR018554">
    <property type="entry name" value="FRQ"/>
</dbReference>
<dbReference type="GO" id="GO:0005737">
    <property type="term" value="C:cytoplasm"/>
    <property type="evidence" value="ECO:0007669"/>
    <property type="project" value="InterPro"/>
</dbReference>
<dbReference type="EMBL" id="MTYH01000017">
    <property type="protein sequence ID" value="PNP45956.1"/>
    <property type="molecule type" value="Genomic_DNA"/>
</dbReference>
<accession>A0A2K0TK93</accession>
<dbReference type="Proteomes" id="UP000236546">
    <property type="component" value="Unassembled WGS sequence"/>
</dbReference>
<feature type="compositionally biased region" description="Polar residues" evidence="1">
    <location>
        <begin position="140"/>
        <end position="154"/>
    </location>
</feature>
<sequence length="154" mass="17117">MSSAYNTNGDQIQSEGIGSSNERGMKLSLTLLLFVEQRPTEPRDLDSDRIPIPPRSMNYFRRLDLVPPKLILTTSARPNDDVRPDTEGWVYLNLLCNMVQLQTANVTPGFICKAVLGMSARFQLSPDGRKIRWHGGTDGTELNSDSSGMTCNEV</sequence>
<protein>
    <submittedName>
        <fullName evidence="2">Uncharacterized protein</fullName>
    </submittedName>
</protein>
<name>A0A2K0TK93_9HYPO</name>
<evidence type="ECO:0000313" key="2">
    <source>
        <dbReference type="EMBL" id="PNP45956.1"/>
    </source>
</evidence>
<dbReference type="AlphaFoldDB" id="A0A2K0TK93"/>
<dbReference type="Pfam" id="PF09421">
    <property type="entry name" value="FRQ"/>
    <property type="match status" value="1"/>
</dbReference>
<organism evidence="2 3">
    <name type="scientific">Trichoderma gamsii</name>
    <dbReference type="NCBI Taxonomy" id="398673"/>
    <lineage>
        <taxon>Eukaryota</taxon>
        <taxon>Fungi</taxon>
        <taxon>Dikarya</taxon>
        <taxon>Ascomycota</taxon>
        <taxon>Pezizomycotina</taxon>
        <taxon>Sordariomycetes</taxon>
        <taxon>Hypocreomycetidae</taxon>
        <taxon>Hypocreales</taxon>
        <taxon>Hypocreaceae</taxon>
        <taxon>Trichoderma</taxon>
    </lineage>
</organism>
<proteinExistence type="predicted"/>
<comment type="caution">
    <text evidence="2">The sequence shown here is derived from an EMBL/GenBank/DDBJ whole genome shotgun (WGS) entry which is preliminary data.</text>
</comment>
<dbReference type="GO" id="GO:0005634">
    <property type="term" value="C:nucleus"/>
    <property type="evidence" value="ECO:0007669"/>
    <property type="project" value="InterPro"/>
</dbReference>
<dbReference type="GO" id="GO:0006355">
    <property type="term" value="P:regulation of DNA-templated transcription"/>
    <property type="evidence" value="ECO:0007669"/>
    <property type="project" value="InterPro"/>
</dbReference>
<gene>
    <name evidence="2" type="ORF">TGAMA5MH_02452</name>
</gene>
<dbReference type="GO" id="GO:0007623">
    <property type="term" value="P:circadian rhythm"/>
    <property type="evidence" value="ECO:0007669"/>
    <property type="project" value="InterPro"/>
</dbReference>
<feature type="region of interest" description="Disordered" evidence="1">
    <location>
        <begin position="135"/>
        <end position="154"/>
    </location>
</feature>